<feature type="transmembrane region" description="Helical" evidence="1">
    <location>
        <begin position="28"/>
        <end position="50"/>
    </location>
</feature>
<dbReference type="PANTHER" id="PTHR36124">
    <property type="match status" value="1"/>
</dbReference>
<dbReference type="InterPro" id="IPR046366">
    <property type="entry name" value="MPAB"/>
</dbReference>
<dbReference type="OrthoDB" id="545169at2759"/>
<reference evidence="2" key="1">
    <citation type="submission" date="2021-11" db="EMBL/GenBank/DDBJ databases">
        <title>Purpureocillium_takamizusanense_genome.</title>
        <authorList>
            <person name="Nguyen N.-H."/>
        </authorList>
    </citation>
    <scope>NUCLEOTIDE SEQUENCE</scope>
    <source>
        <strain evidence="2">PT3</strain>
    </source>
</reference>
<keyword evidence="1" id="KW-1133">Transmembrane helix</keyword>
<accession>A0A9Q8V743</accession>
<dbReference type="AlphaFoldDB" id="A0A9Q8V743"/>
<proteinExistence type="predicted"/>
<evidence type="ECO:0000313" key="3">
    <source>
        <dbReference type="Proteomes" id="UP000829364"/>
    </source>
</evidence>
<keyword evidence="1" id="KW-0812">Transmembrane</keyword>
<gene>
    <name evidence="2" type="ORF">JDV02_000700</name>
</gene>
<dbReference type="PANTHER" id="PTHR36124:SF1">
    <property type="entry name" value="ER-BOUND OXYGENASE MPAB_MPAB'_RUBBER OXYGENASE CATALYTIC DOMAIN-CONTAINING PROTEIN"/>
    <property type="match status" value="1"/>
</dbReference>
<dbReference type="Proteomes" id="UP000829364">
    <property type="component" value="Chromosome 1"/>
</dbReference>
<evidence type="ECO:0000256" key="1">
    <source>
        <dbReference type="SAM" id="Phobius"/>
    </source>
</evidence>
<organism evidence="2 3">
    <name type="scientific">Purpureocillium takamizusanense</name>
    <dbReference type="NCBI Taxonomy" id="2060973"/>
    <lineage>
        <taxon>Eukaryota</taxon>
        <taxon>Fungi</taxon>
        <taxon>Dikarya</taxon>
        <taxon>Ascomycota</taxon>
        <taxon>Pezizomycotina</taxon>
        <taxon>Sordariomycetes</taxon>
        <taxon>Hypocreomycetidae</taxon>
        <taxon>Hypocreales</taxon>
        <taxon>Ophiocordycipitaceae</taxon>
        <taxon>Purpureocillium</taxon>
    </lineage>
</organism>
<keyword evidence="3" id="KW-1185">Reference proteome</keyword>
<name>A0A9Q8V743_9HYPO</name>
<dbReference type="EMBL" id="CP086354">
    <property type="protein sequence ID" value="UNI14016.1"/>
    <property type="molecule type" value="Genomic_DNA"/>
</dbReference>
<evidence type="ECO:0000313" key="2">
    <source>
        <dbReference type="EMBL" id="UNI14016.1"/>
    </source>
</evidence>
<keyword evidence="1" id="KW-0472">Membrane</keyword>
<dbReference type="GO" id="GO:0016491">
    <property type="term" value="F:oxidoreductase activity"/>
    <property type="evidence" value="ECO:0007669"/>
    <property type="project" value="InterPro"/>
</dbReference>
<protein>
    <recommendedName>
        <fullName evidence="4">ER-bound oxygenase mpaB/mpaB'/Rubber oxygenase catalytic domain-containing protein</fullName>
    </recommendedName>
</protein>
<dbReference type="GeneID" id="72062665"/>
<dbReference type="KEGG" id="ptkz:JDV02_000700"/>
<dbReference type="RefSeq" id="XP_047837497.1">
    <property type="nucleotide sequence ID" value="XM_047981537.1"/>
</dbReference>
<evidence type="ECO:0008006" key="4">
    <source>
        <dbReference type="Google" id="ProtNLM"/>
    </source>
</evidence>
<sequence length="432" mass="49103">MSNVAPPSLSSPTQQQHQQQAMMMRMMFSWPAALTLALVVYVTACSFLRFRRLRGLHARFKYPDRESLSRMTAEDAQAIVHTMSSWECPLFFDLALRYALFKTYAVDSVASLLVAVSDLARPRQAPKRYEDTEVIFTAFAQYHPSSPLLHQAVARMNWLHAPYIKSGKITNEDLVYVLYTAMVEPIRFFRLYEWRAMSEMEEAAQCTLWKNIGDMMEIDFASVLGKSRWTDSLEFRDDVTQWACRYEADHLRPGPEAERLGEVLIDLLLSAYPKIARPFGYQLVLVLLGERLRFAFGFPEPGVAVTAFAYSMLLLRKLFLRFLALPRRNPIKYLADGPNPKTGRIAHNRYLKEPWYTPTTWASRWGPTALATRAYGGLVPGDKPEMMPEGFRWEDLGPLGKMGKGAEEMATLGQRVSKVAGRKCPFSAAVGA</sequence>